<sequence length="72" mass="8213">QWAKSLYDDCRAANEASFEMPEFGEFWENGFLDFGKGKPWTRPASFREDTEINALRTPSGFIEITSRTGGNM</sequence>
<comment type="caution">
    <text evidence="1">The sequence shown here is derived from an EMBL/GenBank/DDBJ whole genome shotgun (WGS) entry which is preliminary data.</text>
</comment>
<dbReference type="RefSeq" id="WP_341636249.1">
    <property type="nucleotide sequence ID" value="NZ_JBANDX010000232.1"/>
</dbReference>
<gene>
    <name evidence="1" type="ORF">V8Z71_24335</name>
</gene>
<proteinExistence type="predicted"/>
<keyword evidence="2" id="KW-1185">Reference proteome</keyword>
<feature type="non-terminal residue" evidence="1">
    <location>
        <position position="72"/>
    </location>
</feature>
<accession>A0ABU9FZF4</accession>
<organism evidence="1 2">
    <name type="scientific">Vibrio echinoideorum</name>
    <dbReference type="NCBI Taxonomy" id="2100116"/>
    <lineage>
        <taxon>Bacteria</taxon>
        <taxon>Pseudomonadati</taxon>
        <taxon>Pseudomonadota</taxon>
        <taxon>Gammaproteobacteria</taxon>
        <taxon>Vibrionales</taxon>
        <taxon>Vibrionaceae</taxon>
        <taxon>Vibrio</taxon>
    </lineage>
</organism>
<dbReference type="SUPFAM" id="SSF53706">
    <property type="entry name" value="Formate dehydrogenase/DMSO reductase, domains 1-3"/>
    <property type="match status" value="1"/>
</dbReference>
<reference evidence="1 2" key="1">
    <citation type="submission" date="2024-02" db="EMBL/GenBank/DDBJ databases">
        <title>Bacteria isolated from the canopy kelp, Nereocystis luetkeana.</title>
        <authorList>
            <person name="Pfister C.A."/>
            <person name="Younker I.T."/>
            <person name="Light S.H."/>
        </authorList>
    </citation>
    <scope>NUCLEOTIDE SEQUENCE [LARGE SCALE GENOMIC DNA]</scope>
    <source>
        <strain evidence="1 2">TI.1.15</strain>
    </source>
</reference>
<dbReference type="Gene3D" id="3.90.55.10">
    <property type="entry name" value="Dimethylsulfoxide Reductase, domain 3"/>
    <property type="match status" value="1"/>
</dbReference>
<dbReference type="Gene3D" id="3.40.228.10">
    <property type="entry name" value="Dimethylsulfoxide Reductase, domain 2"/>
    <property type="match status" value="1"/>
</dbReference>
<protein>
    <submittedName>
        <fullName evidence="1">Uncharacterized protein</fullName>
    </submittedName>
</protein>
<evidence type="ECO:0000313" key="2">
    <source>
        <dbReference type="Proteomes" id="UP001377160"/>
    </source>
</evidence>
<dbReference type="Proteomes" id="UP001377160">
    <property type="component" value="Unassembled WGS sequence"/>
</dbReference>
<evidence type="ECO:0000313" key="1">
    <source>
        <dbReference type="EMBL" id="MEL0611405.1"/>
    </source>
</evidence>
<dbReference type="EMBL" id="JBANDX010000232">
    <property type="protein sequence ID" value="MEL0611405.1"/>
    <property type="molecule type" value="Genomic_DNA"/>
</dbReference>
<feature type="non-terminal residue" evidence="1">
    <location>
        <position position="1"/>
    </location>
</feature>
<name>A0ABU9FZF4_9VIBR</name>